<reference evidence="2 3" key="1">
    <citation type="submission" date="2020-07" db="EMBL/GenBank/DDBJ databases">
        <authorList>
            <person name="Sun Q."/>
        </authorList>
    </citation>
    <scope>NUCLEOTIDE SEQUENCE [LARGE SCALE GENOMIC DNA]</scope>
    <source>
        <strain evidence="2 3">MAH-1</strain>
    </source>
</reference>
<keyword evidence="3" id="KW-1185">Reference proteome</keyword>
<accession>A0A7Y8Y1F0</accession>
<protein>
    <submittedName>
        <fullName evidence="2">Uncharacterized protein</fullName>
    </submittedName>
</protein>
<feature type="transmembrane region" description="Helical" evidence="1">
    <location>
        <begin position="21"/>
        <end position="41"/>
    </location>
</feature>
<gene>
    <name evidence="2" type="ORF">HZF10_07775</name>
</gene>
<keyword evidence="1" id="KW-0812">Transmembrane</keyword>
<dbReference type="AlphaFoldDB" id="A0A7Y8Y1F0"/>
<evidence type="ECO:0000256" key="1">
    <source>
        <dbReference type="SAM" id="Phobius"/>
    </source>
</evidence>
<dbReference type="Proteomes" id="UP000535020">
    <property type="component" value="Unassembled WGS sequence"/>
</dbReference>
<sequence>MKTYTISKEGIRAAAKREALTKFYIGMGVFAFFSLLLLVIAPGSIKVIAVFPLVFGLLIMGLVSAISMPQIENRLESTLFQIADDHVARGLNDATINGMNKFGMKAAQMRYGAADFNQFISVDNIQSTVIGKNGITITSVDENVFSGSGKIVIPKETDDYEAIKAYFIENAKKYYVQ</sequence>
<dbReference type="RefSeq" id="WP_176005635.1">
    <property type="nucleotide sequence ID" value="NZ_JABWMI010000010.1"/>
</dbReference>
<evidence type="ECO:0000313" key="2">
    <source>
        <dbReference type="EMBL" id="NYA70811.1"/>
    </source>
</evidence>
<feature type="transmembrane region" description="Helical" evidence="1">
    <location>
        <begin position="47"/>
        <end position="66"/>
    </location>
</feature>
<name>A0A7Y8Y1F0_9FLAO</name>
<evidence type="ECO:0000313" key="3">
    <source>
        <dbReference type="Proteomes" id="UP000535020"/>
    </source>
</evidence>
<keyword evidence="1" id="KW-1133">Transmembrane helix</keyword>
<keyword evidence="1" id="KW-0472">Membrane</keyword>
<dbReference type="EMBL" id="JACBJI010000003">
    <property type="protein sequence ID" value="NYA70811.1"/>
    <property type="molecule type" value="Genomic_DNA"/>
</dbReference>
<comment type="caution">
    <text evidence="2">The sequence shown here is derived from an EMBL/GenBank/DDBJ whole genome shotgun (WGS) entry which is preliminary data.</text>
</comment>
<organism evidence="2 3">
    <name type="scientific">Flavobacterium agri</name>
    <dbReference type="NCBI Taxonomy" id="2743471"/>
    <lineage>
        <taxon>Bacteria</taxon>
        <taxon>Pseudomonadati</taxon>
        <taxon>Bacteroidota</taxon>
        <taxon>Flavobacteriia</taxon>
        <taxon>Flavobacteriales</taxon>
        <taxon>Flavobacteriaceae</taxon>
        <taxon>Flavobacterium</taxon>
    </lineage>
</organism>
<proteinExistence type="predicted"/>